<dbReference type="SUPFAM" id="SSF88946">
    <property type="entry name" value="Sigma2 domain of RNA polymerase sigma factors"/>
    <property type="match status" value="1"/>
</dbReference>
<evidence type="ECO:0000259" key="5">
    <source>
        <dbReference type="Pfam" id="PF04542"/>
    </source>
</evidence>
<reference evidence="7 8" key="1">
    <citation type="submission" date="2020-09" db="EMBL/GenBank/DDBJ databases">
        <title>Methylomonas albis sp. nov. and Methylomonas fluvii sp. nov.: Two cold-adapted methanotrophs from the River Elbe and an amended description of Methylovulum psychrotolerans strain Eb1.</title>
        <authorList>
            <person name="Bussmann I.K."/>
            <person name="Klings K.-W."/>
            <person name="Warnstedt J."/>
            <person name="Hoppert M."/>
            <person name="Saborowski A."/>
            <person name="Horn F."/>
            <person name="Liebner S."/>
        </authorList>
    </citation>
    <scope>NUCLEOTIDE SEQUENCE [LARGE SCALE GENOMIC DNA]</scope>
    <source>
        <strain evidence="7 8">EbA</strain>
    </source>
</reference>
<dbReference type="InterPro" id="IPR007627">
    <property type="entry name" value="RNA_pol_sigma70_r2"/>
</dbReference>
<proteinExistence type="inferred from homology"/>
<evidence type="ECO:0000256" key="4">
    <source>
        <dbReference type="ARBA" id="ARBA00023163"/>
    </source>
</evidence>
<dbReference type="InterPro" id="IPR036388">
    <property type="entry name" value="WH-like_DNA-bd_sf"/>
</dbReference>
<dbReference type="SUPFAM" id="SSF88659">
    <property type="entry name" value="Sigma3 and sigma4 domains of RNA polymerase sigma factors"/>
    <property type="match status" value="1"/>
</dbReference>
<keyword evidence="2" id="KW-0805">Transcription regulation</keyword>
<comment type="caution">
    <text evidence="7">The sequence shown here is derived from an EMBL/GenBank/DDBJ whole genome shotgun (WGS) entry which is preliminary data.</text>
</comment>
<evidence type="ECO:0000313" key="8">
    <source>
        <dbReference type="Proteomes" id="UP000652176"/>
    </source>
</evidence>
<feature type="domain" description="RNA polymerase sigma factor 70 region 4 type 2" evidence="6">
    <location>
        <begin position="110"/>
        <end position="162"/>
    </location>
</feature>
<dbReference type="PANTHER" id="PTHR43133:SF63">
    <property type="entry name" value="RNA POLYMERASE SIGMA FACTOR FECI-RELATED"/>
    <property type="match status" value="1"/>
</dbReference>
<keyword evidence="4" id="KW-0804">Transcription</keyword>
<sequence length="171" mass="19381">MAFSDHDIYRIFLNSRPQIQRFLQQRIRCQDTAADLIQDLFLRLTLLKPPPASEIEVRAWLFTVASNLSLDHLRTQKRRGELLGQYLGDESDIDDSAAPERAVQARDQLQQIQIALAELPDQCAEILYLSRIEGLSHAEIAKQLKISTSWVEKQLAKALLQCRQAVGSEGA</sequence>
<dbReference type="EMBL" id="JACXSS010000001">
    <property type="protein sequence ID" value="MBD9354408.1"/>
    <property type="molecule type" value="Genomic_DNA"/>
</dbReference>
<dbReference type="InterPro" id="IPR013325">
    <property type="entry name" value="RNA_pol_sigma_r2"/>
</dbReference>
<dbReference type="Gene3D" id="1.10.1740.10">
    <property type="match status" value="1"/>
</dbReference>
<dbReference type="PANTHER" id="PTHR43133">
    <property type="entry name" value="RNA POLYMERASE ECF-TYPE SIGMA FACTO"/>
    <property type="match status" value="1"/>
</dbReference>
<evidence type="ECO:0000313" key="7">
    <source>
        <dbReference type="EMBL" id="MBD9354408.1"/>
    </source>
</evidence>
<dbReference type="InterPro" id="IPR013324">
    <property type="entry name" value="RNA_pol_sigma_r3/r4-like"/>
</dbReference>
<dbReference type="InterPro" id="IPR013249">
    <property type="entry name" value="RNA_pol_sigma70_r4_t2"/>
</dbReference>
<comment type="similarity">
    <text evidence="1">Belongs to the sigma-70 factor family. ECF subfamily.</text>
</comment>
<dbReference type="NCBIfam" id="TIGR02937">
    <property type="entry name" value="sigma70-ECF"/>
    <property type="match status" value="1"/>
</dbReference>
<dbReference type="CDD" id="cd06171">
    <property type="entry name" value="Sigma70_r4"/>
    <property type="match status" value="1"/>
</dbReference>
<dbReference type="Pfam" id="PF04542">
    <property type="entry name" value="Sigma70_r2"/>
    <property type="match status" value="1"/>
</dbReference>
<evidence type="ECO:0000256" key="2">
    <source>
        <dbReference type="ARBA" id="ARBA00023015"/>
    </source>
</evidence>
<protein>
    <submittedName>
        <fullName evidence="7">Sigma-70 family RNA polymerase sigma factor</fullName>
    </submittedName>
</protein>
<keyword evidence="3" id="KW-0731">Sigma factor</keyword>
<dbReference type="Gene3D" id="1.10.10.10">
    <property type="entry name" value="Winged helix-like DNA-binding domain superfamily/Winged helix DNA-binding domain"/>
    <property type="match status" value="1"/>
</dbReference>
<dbReference type="Pfam" id="PF08281">
    <property type="entry name" value="Sigma70_r4_2"/>
    <property type="match status" value="1"/>
</dbReference>
<evidence type="ECO:0000256" key="3">
    <source>
        <dbReference type="ARBA" id="ARBA00023082"/>
    </source>
</evidence>
<dbReference type="InterPro" id="IPR039425">
    <property type="entry name" value="RNA_pol_sigma-70-like"/>
</dbReference>
<keyword evidence="8" id="KW-1185">Reference proteome</keyword>
<feature type="domain" description="RNA polymerase sigma-70 region 2" evidence="5">
    <location>
        <begin position="16"/>
        <end position="79"/>
    </location>
</feature>
<evidence type="ECO:0000259" key="6">
    <source>
        <dbReference type="Pfam" id="PF08281"/>
    </source>
</evidence>
<gene>
    <name evidence="7" type="ORF">IE877_00640</name>
</gene>
<evidence type="ECO:0000256" key="1">
    <source>
        <dbReference type="ARBA" id="ARBA00010641"/>
    </source>
</evidence>
<name>A0ABR9CUD2_9GAMM</name>
<organism evidence="7 8">
    <name type="scientific">Methylomonas albis</name>
    <dbReference type="NCBI Taxonomy" id="1854563"/>
    <lineage>
        <taxon>Bacteria</taxon>
        <taxon>Pseudomonadati</taxon>
        <taxon>Pseudomonadota</taxon>
        <taxon>Gammaproteobacteria</taxon>
        <taxon>Methylococcales</taxon>
        <taxon>Methylococcaceae</taxon>
        <taxon>Methylomonas</taxon>
    </lineage>
</organism>
<accession>A0ABR9CUD2</accession>
<dbReference type="RefSeq" id="WP_192372287.1">
    <property type="nucleotide sequence ID" value="NZ_CAJHIV010000001.1"/>
</dbReference>
<dbReference type="Proteomes" id="UP000652176">
    <property type="component" value="Unassembled WGS sequence"/>
</dbReference>
<dbReference type="InterPro" id="IPR014284">
    <property type="entry name" value="RNA_pol_sigma-70_dom"/>
</dbReference>